<name>A0A150Y3F7_9BACT</name>
<protein>
    <submittedName>
        <fullName evidence="3">Uncharacterized protein</fullName>
    </submittedName>
</protein>
<comment type="caution">
    <text evidence="3">The sequence shown here is derived from an EMBL/GenBank/DDBJ whole genome shotgun (WGS) entry which is preliminary data.</text>
</comment>
<organism evidence="3 4">
    <name type="scientific">Roseivirga seohaensis</name>
    <dbReference type="NCBI Taxonomy" id="1914963"/>
    <lineage>
        <taxon>Bacteria</taxon>
        <taxon>Pseudomonadati</taxon>
        <taxon>Bacteroidota</taxon>
        <taxon>Cytophagia</taxon>
        <taxon>Cytophagales</taxon>
        <taxon>Roseivirgaceae</taxon>
        <taxon>Roseivirga</taxon>
    </lineage>
</organism>
<dbReference type="STRING" id="1914963.AWW67_15090"/>
<dbReference type="Proteomes" id="UP000075663">
    <property type="component" value="Unassembled WGS sequence"/>
</dbReference>
<gene>
    <name evidence="3" type="ORF">AWW67_15090</name>
</gene>
<dbReference type="EMBL" id="LRPB01000003">
    <property type="protein sequence ID" value="KYG85454.1"/>
    <property type="molecule type" value="Genomic_DNA"/>
</dbReference>
<sequence>MKKITLITVYSFVSLFIVPFYIVPDEEYCLIQENMYQGYCDAITIKGAEGEDDILISRCVAADMSAPNESGKQKCSGNSIEPLN</sequence>
<keyword evidence="2" id="KW-1133">Transmembrane helix</keyword>
<keyword evidence="2" id="KW-0472">Membrane</keyword>
<evidence type="ECO:0000256" key="2">
    <source>
        <dbReference type="SAM" id="Phobius"/>
    </source>
</evidence>
<evidence type="ECO:0000313" key="3">
    <source>
        <dbReference type="EMBL" id="KYG85454.1"/>
    </source>
</evidence>
<proteinExistence type="predicted"/>
<keyword evidence="2" id="KW-0812">Transmembrane</keyword>
<accession>A0A150Y3F7</accession>
<evidence type="ECO:0000313" key="4">
    <source>
        <dbReference type="Proteomes" id="UP000075663"/>
    </source>
</evidence>
<reference evidence="3 4" key="1">
    <citation type="submission" date="2016-01" db="EMBL/GenBank/DDBJ databases">
        <title>Genome sequencing of Roseivirga seohaensis SW-152.</title>
        <authorList>
            <person name="Selvaratnam C."/>
            <person name="Thevarajoo S."/>
            <person name="Goh K.M."/>
            <person name="Ee R."/>
            <person name="Chan K.-G."/>
            <person name="Chong C.S."/>
        </authorList>
    </citation>
    <scope>NUCLEOTIDE SEQUENCE [LARGE SCALE GENOMIC DNA]</scope>
    <source>
        <strain evidence="3 4">SW-152</strain>
    </source>
</reference>
<dbReference type="RefSeq" id="WP_062299894.1">
    <property type="nucleotide sequence ID" value="NZ_LRPB01000003.1"/>
</dbReference>
<feature type="transmembrane region" description="Helical" evidence="2">
    <location>
        <begin position="7"/>
        <end position="24"/>
    </location>
</feature>
<dbReference type="AlphaFoldDB" id="A0A150Y3F7"/>
<evidence type="ECO:0000256" key="1">
    <source>
        <dbReference type="SAM" id="MobiDB-lite"/>
    </source>
</evidence>
<feature type="region of interest" description="Disordered" evidence="1">
    <location>
        <begin position="65"/>
        <end position="84"/>
    </location>
</feature>
<feature type="compositionally biased region" description="Polar residues" evidence="1">
    <location>
        <begin position="67"/>
        <end position="84"/>
    </location>
</feature>